<name>A0AAN8FE15_TRICO</name>
<dbReference type="InterPro" id="IPR019424">
    <property type="entry name" value="7TM_GPCR_Srsx"/>
</dbReference>
<accession>A0AAN8FE15</accession>
<reference evidence="2 3" key="1">
    <citation type="submission" date="2019-10" db="EMBL/GenBank/DDBJ databases">
        <title>Assembly and Annotation for the nematode Trichostrongylus colubriformis.</title>
        <authorList>
            <person name="Martin J."/>
        </authorList>
    </citation>
    <scope>NUCLEOTIDE SEQUENCE [LARGE SCALE GENOMIC DNA]</scope>
    <source>
        <strain evidence="2">G859</strain>
        <tissue evidence="2">Whole worm</tissue>
    </source>
</reference>
<dbReference type="PANTHER" id="PTHR23360">
    <property type="entry name" value="G-PROTEIN COUPLED RECEPTORS FAMILY 1 PROFILE DOMAIN-CONTAINING PROTEIN-RELATED"/>
    <property type="match status" value="1"/>
</dbReference>
<evidence type="ECO:0008006" key="4">
    <source>
        <dbReference type="Google" id="ProtNLM"/>
    </source>
</evidence>
<evidence type="ECO:0000256" key="1">
    <source>
        <dbReference type="SAM" id="Phobius"/>
    </source>
</evidence>
<feature type="transmembrane region" description="Helical" evidence="1">
    <location>
        <begin position="69"/>
        <end position="90"/>
    </location>
</feature>
<feature type="transmembrane region" description="Helical" evidence="1">
    <location>
        <begin position="27"/>
        <end position="49"/>
    </location>
</feature>
<evidence type="ECO:0000313" key="2">
    <source>
        <dbReference type="EMBL" id="KAK5977366.1"/>
    </source>
</evidence>
<dbReference type="AlphaFoldDB" id="A0AAN8FE15"/>
<protein>
    <recommendedName>
        <fullName evidence="4">G-protein coupled receptors family 1 profile domain-containing protein</fullName>
    </recommendedName>
</protein>
<dbReference type="Gene3D" id="1.20.1070.10">
    <property type="entry name" value="Rhodopsin 7-helix transmembrane proteins"/>
    <property type="match status" value="1"/>
</dbReference>
<gene>
    <name evidence="2" type="ORF">GCK32_003750</name>
</gene>
<dbReference type="SUPFAM" id="SSF81321">
    <property type="entry name" value="Family A G protein-coupled receptor-like"/>
    <property type="match status" value="1"/>
</dbReference>
<dbReference type="InterPro" id="IPR047130">
    <property type="entry name" value="7TM_GPCR_Srsx_nematod"/>
</dbReference>
<dbReference type="Pfam" id="PF10320">
    <property type="entry name" value="7TM_GPCR_Srsx"/>
    <property type="match status" value="1"/>
</dbReference>
<dbReference type="EMBL" id="WIXE01010696">
    <property type="protein sequence ID" value="KAK5977366.1"/>
    <property type="molecule type" value="Genomic_DNA"/>
</dbReference>
<feature type="transmembrane region" description="Helical" evidence="1">
    <location>
        <begin position="114"/>
        <end position="137"/>
    </location>
</feature>
<keyword evidence="3" id="KW-1185">Reference proteome</keyword>
<keyword evidence="1" id="KW-0472">Membrane</keyword>
<comment type="caution">
    <text evidence="2">The sequence shown here is derived from an EMBL/GenBank/DDBJ whole genome shotgun (WGS) entry which is preliminary data.</text>
</comment>
<proteinExistence type="predicted"/>
<sequence length="199" mass="23046">MHMSGHYLTIASYNIVTDHLIQLDTCVYFQFIPIFGFIISVLQLLTIAIDRVLSLMSFYNPLVEKHMKLYVALQILPSCLMGAAMSIWLFVDRNSNERVLCFVPTPMMGIKYELLNRLIIIAGVLIILCYVFFIIYLRKIRLNLENSNRSTSCFPVHRQRPSLERKKDGDEKLFVGGMADSLRQHHYSALISSEMFFKL</sequence>
<organism evidence="2 3">
    <name type="scientific">Trichostrongylus colubriformis</name>
    <name type="common">Black scour worm</name>
    <dbReference type="NCBI Taxonomy" id="6319"/>
    <lineage>
        <taxon>Eukaryota</taxon>
        <taxon>Metazoa</taxon>
        <taxon>Ecdysozoa</taxon>
        <taxon>Nematoda</taxon>
        <taxon>Chromadorea</taxon>
        <taxon>Rhabditida</taxon>
        <taxon>Rhabditina</taxon>
        <taxon>Rhabditomorpha</taxon>
        <taxon>Strongyloidea</taxon>
        <taxon>Trichostrongylidae</taxon>
        <taxon>Trichostrongylus</taxon>
    </lineage>
</organism>
<dbReference type="Proteomes" id="UP001331761">
    <property type="component" value="Unassembled WGS sequence"/>
</dbReference>
<keyword evidence="1" id="KW-1133">Transmembrane helix</keyword>
<evidence type="ECO:0000313" key="3">
    <source>
        <dbReference type="Proteomes" id="UP001331761"/>
    </source>
</evidence>
<keyword evidence="1" id="KW-0812">Transmembrane</keyword>